<dbReference type="AlphaFoldDB" id="W6QHL3"/>
<evidence type="ECO:0000313" key="1">
    <source>
        <dbReference type="EMBL" id="CDM35481.1"/>
    </source>
</evidence>
<protein>
    <submittedName>
        <fullName evidence="1">Genomic scaffold, ProqFM164S04</fullName>
    </submittedName>
</protein>
<organism evidence="1 2">
    <name type="scientific">Penicillium roqueforti (strain FM164)</name>
    <dbReference type="NCBI Taxonomy" id="1365484"/>
    <lineage>
        <taxon>Eukaryota</taxon>
        <taxon>Fungi</taxon>
        <taxon>Dikarya</taxon>
        <taxon>Ascomycota</taxon>
        <taxon>Pezizomycotina</taxon>
        <taxon>Eurotiomycetes</taxon>
        <taxon>Eurotiomycetidae</taxon>
        <taxon>Eurotiales</taxon>
        <taxon>Aspergillaceae</taxon>
        <taxon>Penicillium</taxon>
    </lineage>
</organism>
<dbReference type="OMA" id="QARSEIH"/>
<accession>W6QHL3</accession>
<dbReference type="EMBL" id="HG792018">
    <property type="protein sequence ID" value="CDM35481.1"/>
    <property type="molecule type" value="Genomic_DNA"/>
</dbReference>
<dbReference type="OrthoDB" id="4326229at2759"/>
<keyword evidence="2" id="KW-1185">Reference proteome</keyword>
<name>W6QHL3_PENRF</name>
<sequence>MAQHGINPELLPIRISARALTPTPNTSHLDLLYSIVEATIQDVQTRSEAHPDLIIITDITTQEGQQLWDVLDEISSRTGSESASIRTLEP</sequence>
<gene>
    <name evidence="1" type="ORF">PROQFM164_S04g000362</name>
</gene>
<evidence type="ECO:0000313" key="2">
    <source>
        <dbReference type="Proteomes" id="UP000030686"/>
    </source>
</evidence>
<proteinExistence type="predicted"/>
<dbReference type="Proteomes" id="UP000030686">
    <property type="component" value="Unassembled WGS sequence"/>
</dbReference>
<reference evidence="1" key="1">
    <citation type="journal article" date="2014" name="Nat. Commun.">
        <title>Multiple recent horizontal transfers of a large genomic region in cheese making fungi.</title>
        <authorList>
            <person name="Cheeseman K."/>
            <person name="Ropars J."/>
            <person name="Renault P."/>
            <person name="Dupont J."/>
            <person name="Gouzy J."/>
            <person name="Branca A."/>
            <person name="Abraham A.L."/>
            <person name="Ceppi M."/>
            <person name="Conseiller E."/>
            <person name="Debuchy R."/>
            <person name="Malagnac F."/>
            <person name="Goarin A."/>
            <person name="Silar P."/>
            <person name="Lacoste S."/>
            <person name="Sallet E."/>
            <person name="Bensimon A."/>
            <person name="Giraud T."/>
            <person name="Brygoo Y."/>
        </authorList>
    </citation>
    <scope>NUCLEOTIDE SEQUENCE [LARGE SCALE GENOMIC DNA]</scope>
    <source>
        <strain evidence="1">FM164</strain>
    </source>
</reference>